<evidence type="ECO:0000256" key="1">
    <source>
        <dbReference type="ARBA" id="ARBA00004141"/>
    </source>
</evidence>
<gene>
    <name evidence="9" type="ORF">QBC36DRAFT_379562</name>
</gene>
<feature type="chain" id="PRO_5042888587" evidence="8">
    <location>
        <begin position="21"/>
        <end position="319"/>
    </location>
</feature>
<evidence type="ECO:0000256" key="3">
    <source>
        <dbReference type="ARBA" id="ARBA00022692"/>
    </source>
</evidence>
<keyword evidence="3 7" id="KW-0812">Transmembrane</keyword>
<feature type="transmembrane region" description="Helical" evidence="7">
    <location>
        <begin position="155"/>
        <end position="179"/>
    </location>
</feature>
<dbReference type="PANTHER" id="PTHR31123:SF4">
    <property type="entry name" value="PROTEIN ALCS"/>
    <property type="match status" value="1"/>
</dbReference>
<comment type="caution">
    <text evidence="9">The sequence shown here is derived from an EMBL/GenBank/DDBJ whole genome shotgun (WGS) entry which is preliminary data.</text>
</comment>
<feature type="transmembrane region" description="Helical" evidence="7">
    <location>
        <begin position="101"/>
        <end position="124"/>
    </location>
</feature>
<evidence type="ECO:0000313" key="9">
    <source>
        <dbReference type="EMBL" id="KAK4175197.1"/>
    </source>
</evidence>
<keyword evidence="8" id="KW-0732">Signal</keyword>
<keyword evidence="10" id="KW-1185">Reference proteome</keyword>
<evidence type="ECO:0000256" key="2">
    <source>
        <dbReference type="ARBA" id="ARBA00005587"/>
    </source>
</evidence>
<comment type="subcellular location">
    <subcellularLocation>
        <location evidence="1">Membrane</location>
        <topology evidence="1">Multi-pass membrane protein</topology>
    </subcellularLocation>
</comment>
<keyword evidence="4 7" id="KW-1133">Transmembrane helix</keyword>
<name>A0AAN6W6Q5_9PEZI</name>
<evidence type="ECO:0000313" key="10">
    <source>
        <dbReference type="Proteomes" id="UP001302321"/>
    </source>
</evidence>
<dbReference type="GO" id="GO:0005886">
    <property type="term" value="C:plasma membrane"/>
    <property type="evidence" value="ECO:0007669"/>
    <property type="project" value="TreeGrafter"/>
</dbReference>
<dbReference type="GO" id="GO:0015123">
    <property type="term" value="F:acetate transmembrane transporter activity"/>
    <property type="evidence" value="ECO:0007669"/>
    <property type="project" value="TreeGrafter"/>
</dbReference>
<dbReference type="AlphaFoldDB" id="A0AAN6W6Q5"/>
<sequence>MACLPLPFFCFLLFVKRTFSEHRKSRHNPQQQIQRQTENMSTPSEPATSSNGIRVVGDEDKGLHRTQTGVTMSPELFEKLYLTPKVPHVGNNNRRFANPTALGFVGFVISTFTFSIVCMGWGGASGFSPVVGIFFFVGPVLLLFAMVFEWIMGNFFPMMVMGLFAVFWLSFGMLQLPTLQLAAPYATEADPTGLASREYNAVIGLYLIVWGFALFTFFIFTCKINAVFAAIFLLVSIGAWVLSGAYFRASVGDFDGAGKLQKGGGALLFIVALLGWYMCFIIMAGEMRITLSLPVGDLSHLWPKTDVELAVVEEREHRE</sequence>
<reference evidence="9" key="2">
    <citation type="submission" date="2023-05" db="EMBL/GenBank/DDBJ databases">
        <authorList>
            <consortium name="Lawrence Berkeley National Laboratory"/>
            <person name="Steindorff A."/>
            <person name="Hensen N."/>
            <person name="Bonometti L."/>
            <person name="Westerberg I."/>
            <person name="Brannstrom I.O."/>
            <person name="Guillou S."/>
            <person name="Cros-Aarteil S."/>
            <person name="Calhoun S."/>
            <person name="Haridas S."/>
            <person name="Kuo A."/>
            <person name="Mondo S."/>
            <person name="Pangilinan J."/>
            <person name="Riley R."/>
            <person name="Labutti K."/>
            <person name="Andreopoulos B."/>
            <person name="Lipzen A."/>
            <person name="Chen C."/>
            <person name="Yanf M."/>
            <person name="Daum C."/>
            <person name="Ng V."/>
            <person name="Clum A."/>
            <person name="Ohm R."/>
            <person name="Martin F."/>
            <person name="Silar P."/>
            <person name="Natvig D."/>
            <person name="Lalanne C."/>
            <person name="Gautier V."/>
            <person name="Ament-Velasquez S.L."/>
            <person name="Kruys A."/>
            <person name="Hutchinson M.I."/>
            <person name="Powell A.J."/>
            <person name="Barry K."/>
            <person name="Miller A.N."/>
            <person name="Grigoriev I.V."/>
            <person name="Debuchy R."/>
            <person name="Gladieux P."/>
            <person name="Thoren M.H."/>
            <person name="Johannesson H."/>
        </authorList>
    </citation>
    <scope>NUCLEOTIDE SEQUENCE</scope>
    <source>
        <strain evidence="9">CBS 892.96</strain>
    </source>
</reference>
<dbReference type="PANTHER" id="PTHR31123">
    <property type="entry name" value="ACCUMULATION OF DYADS PROTEIN 2-RELATED"/>
    <property type="match status" value="1"/>
</dbReference>
<accession>A0AAN6W6Q5</accession>
<comment type="similarity">
    <text evidence="2">Belongs to the acetate uptake transporter (AceTr) (TC 2.A.96) family.</text>
</comment>
<feature type="compositionally biased region" description="Polar residues" evidence="6">
    <location>
        <begin position="28"/>
        <end position="52"/>
    </location>
</feature>
<protein>
    <submittedName>
        <fullName evidence="9">GPR1/FUN34/yaaH family-domain-containing protein</fullName>
    </submittedName>
</protein>
<dbReference type="Pfam" id="PF01184">
    <property type="entry name" value="Gpr1_Fun34_YaaH"/>
    <property type="match status" value="1"/>
</dbReference>
<feature type="signal peptide" evidence="8">
    <location>
        <begin position="1"/>
        <end position="20"/>
    </location>
</feature>
<keyword evidence="5 7" id="KW-0472">Membrane</keyword>
<evidence type="ECO:0000256" key="5">
    <source>
        <dbReference type="ARBA" id="ARBA00023136"/>
    </source>
</evidence>
<feature type="transmembrane region" description="Helical" evidence="7">
    <location>
        <begin position="199"/>
        <end position="220"/>
    </location>
</feature>
<evidence type="ECO:0000256" key="6">
    <source>
        <dbReference type="SAM" id="MobiDB-lite"/>
    </source>
</evidence>
<feature type="transmembrane region" description="Helical" evidence="7">
    <location>
        <begin position="266"/>
        <end position="284"/>
    </location>
</feature>
<organism evidence="9 10">
    <name type="scientific">Triangularia setosa</name>
    <dbReference type="NCBI Taxonomy" id="2587417"/>
    <lineage>
        <taxon>Eukaryota</taxon>
        <taxon>Fungi</taxon>
        <taxon>Dikarya</taxon>
        <taxon>Ascomycota</taxon>
        <taxon>Pezizomycotina</taxon>
        <taxon>Sordariomycetes</taxon>
        <taxon>Sordariomycetidae</taxon>
        <taxon>Sordariales</taxon>
        <taxon>Podosporaceae</taxon>
        <taxon>Triangularia</taxon>
    </lineage>
</organism>
<evidence type="ECO:0000256" key="4">
    <source>
        <dbReference type="ARBA" id="ARBA00022989"/>
    </source>
</evidence>
<proteinExistence type="inferred from homology"/>
<feature type="transmembrane region" description="Helical" evidence="7">
    <location>
        <begin position="130"/>
        <end position="148"/>
    </location>
</feature>
<dbReference type="Proteomes" id="UP001302321">
    <property type="component" value="Unassembled WGS sequence"/>
</dbReference>
<feature type="region of interest" description="Disordered" evidence="6">
    <location>
        <begin position="24"/>
        <end position="55"/>
    </location>
</feature>
<evidence type="ECO:0000256" key="7">
    <source>
        <dbReference type="SAM" id="Phobius"/>
    </source>
</evidence>
<reference evidence="9" key="1">
    <citation type="journal article" date="2023" name="Mol. Phylogenet. Evol.">
        <title>Genome-scale phylogeny and comparative genomics of the fungal order Sordariales.</title>
        <authorList>
            <person name="Hensen N."/>
            <person name="Bonometti L."/>
            <person name="Westerberg I."/>
            <person name="Brannstrom I.O."/>
            <person name="Guillou S."/>
            <person name="Cros-Aarteil S."/>
            <person name="Calhoun S."/>
            <person name="Haridas S."/>
            <person name="Kuo A."/>
            <person name="Mondo S."/>
            <person name="Pangilinan J."/>
            <person name="Riley R."/>
            <person name="LaButti K."/>
            <person name="Andreopoulos B."/>
            <person name="Lipzen A."/>
            <person name="Chen C."/>
            <person name="Yan M."/>
            <person name="Daum C."/>
            <person name="Ng V."/>
            <person name="Clum A."/>
            <person name="Steindorff A."/>
            <person name="Ohm R.A."/>
            <person name="Martin F."/>
            <person name="Silar P."/>
            <person name="Natvig D.O."/>
            <person name="Lalanne C."/>
            <person name="Gautier V."/>
            <person name="Ament-Velasquez S.L."/>
            <person name="Kruys A."/>
            <person name="Hutchinson M.I."/>
            <person name="Powell A.J."/>
            <person name="Barry K."/>
            <person name="Miller A.N."/>
            <person name="Grigoriev I.V."/>
            <person name="Debuchy R."/>
            <person name="Gladieux P."/>
            <person name="Hiltunen Thoren M."/>
            <person name="Johannesson H."/>
        </authorList>
    </citation>
    <scope>NUCLEOTIDE SEQUENCE</scope>
    <source>
        <strain evidence="9">CBS 892.96</strain>
    </source>
</reference>
<dbReference type="InterPro" id="IPR051633">
    <property type="entry name" value="AceTr"/>
</dbReference>
<dbReference type="InterPro" id="IPR000791">
    <property type="entry name" value="Gpr1/Fun34/SatP-like"/>
</dbReference>
<evidence type="ECO:0000256" key="8">
    <source>
        <dbReference type="SAM" id="SignalP"/>
    </source>
</evidence>
<feature type="transmembrane region" description="Helical" evidence="7">
    <location>
        <begin position="227"/>
        <end position="246"/>
    </location>
</feature>
<dbReference type="EMBL" id="MU866245">
    <property type="protein sequence ID" value="KAK4175197.1"/>
    <property type="molecule type" value="Genomic_DNA"/>
</dbReference>